<evidence type="ECO:0000313" key="3">
    <source>
        <dbReference type="Proteomes" id="UP000287394"/>
    </source>
</evidence>
<dbReference type="AlphaFoldDB" id="A0A402CQV6"/>
<organism evidence="2 3">
    <name type="scientific">Capsulimonas corticalis</name>
    <dbReference type="NCBI Taxonomy" id="2219043"/>
    <lineage>
        <taxon>Bacteria</taxon>
        <taxon>Bacillati</taxon>
        <taxon>Armatimonadota</taxon>
        <taxon>Armatimonadia</taxon>
        <taxon>Capsulimonadales</taxon>
        <taxon>Capsulimonadaceae</taxon>
        <taxon>Capsulimonas</taxon>
    </lineage>
</organism>
<protein>
    <submittedName>
        <fullName evidence="2">Uncharacterized protein</fullName>
    </submittedName>
</protein>
<dbReference type="Proteomes" id="UP000287394">
    <property type="component" value="Chromosome"/>
</dbReference>
<feature type="region of interest" description="Disordered" evidence="1">
    <location>
        <begin position="1"/>
        <end position="23"/>
    </location>
</feature>
<dbReference type="KEGG" id="ccot:CCAX7_64890"/>
<accession>A0A402CQV6</accession>
<feature type="compositionally biased region" description="Basic and acidic residues" evidence="1">
    <location>
        <begin position="1"/>
        <end position="11"/>
    </location>
</feature>
<reference evidence="2 3" key="1">
    <citation type="journal article" date="2019" name="Int. J. Syst. Evol. Microbiol.">
        <title>Capsulimonas corticalis gen. nov., sp. nov., an aerobic capsulated bacterium, of a novel bacterial order, Capsulimonadales ord. nov., of the class Armatimonadia of the phylum Armatimonadetes.</title>
        <authorList>
            <person name="Li J."/>
            <person name="Kudo C."/>
            <person name="Tonouchi A."/>
        </authorList>
    </citation>
    <scope>NUCLEOTIDE SEQUENCE [LARGE SCALE GENOMIC DNA]</scope>
    <source>
        <strain evidence="2 3">AX-7</strain>
    </source>
</reference>
<name>A0A402CQV6_9BACT</name>
<proteinExistence type="predicted"/>
<evidence type="ECO:0000256" key="1">
    <source>
        <dbReference type="SAM" id="MobiDB-lite"/>
    </source>
</evidence>
<gene>
    <name evidence="2" type="ORF">CCAX7_64890</name>
</gene>
<sequence>MATTKTAEKKPTGKKSGAQTDADPKANLANELLIARLHQGLVALGEPARISELVREIGDEAITTGLVRHTLETNPRRFVAVDRRWDVTQRYLDKQRPVVRTLEEIVGIYGQPMPVLEAATELGHIYGRVHEHFDQVAPRLFRGSAYFAGGEDSYGLSAWLLDIESPKEADVLFYNYLTKDSVAAFAAAAEGLDWESDPVGSASVLVDSAEGAPVDNRIVQYYAWKALGDDDFDGPALYDAMFRSPDLFIALPDHRWVSATALEDVRAEWTALAATVGESAEDLAPEVSDEPAAPLSVTEGDLAELQRYFADRDEVVTAQELLENVFEVLPGSKTFDADIVTLTEYLRTQAEDFIWVGTSRFHAPDTLPPYLGQVPESLTFPVLPRFETADGEILDQSLADDAFDRGLQDAILDPLAQDVNDQEDGEVTLWPDGVSAESKSLRLVLKSHHKEIGTFPLAQVPRGFFPAEPNIVEVTLRDASGAAYPVYVDYDVQLVYGLFDVYADIAADSGAVFTLEKTDDPAEFIFGFGNETDKDVYVNAERFSVLTDYRSEVEGGPVSTYDIVRTILEHHHKGASFLALLTEVNIVRRTPRRLLASILSGYTAFSERANRWTFDSKKEPEGFDKRKVEFILK</sequence>
<keyword evidence="3" id="KW-1185">Reference proteome</keyword>
<evidence type="ECO:0000313" key="2">
    <source>
        <dbReference type="EMBL" id="BDI34438.1"/>
    </source>
</evidence>
<dbReference type="OrthoDB" id="9766272at2"/>
<dbReference type="EMBL" id="AP025739">
    <property type="protein sequence ID" value="BDI34438.1"/>
    <property type="molecule type" value="Genomic_DNA"/>
</dbReference>
<dbReference type="RefSeq" id="WP_119319804.1">
    <property type="nucleotide sequence ID" value="NZ_AP025739.1"/>
</dbReference>